<accession>A0A2K8PU77</accession>
<reference evidence="1 2" key="1">
    <citation type="submission" date="2017-11" db="EMBL/GenBank/DDBJ databases">
        <title>Complete genome sequence of Streptomyces lavendulae subsp. lavendulae CCM 3239 (formerly 'Streptomyces aureofaciens CCM 3239'), the producer of the angucycline-type antibiotic auricin.</title>
        <authorList>
            <person name="Busche T."/>
            <person name="Novakova R."/>
            <person name="Al'Dilaimi A."/>
            <person name="Homerova D."/>
            <person name="Feckova L."/>
            <person name="Rezuchova B."/>
            <person name="Mingyar E."/>
            <person name="Csolleiova D."/>
            <person name="Bekeova C."/>
            <person name="Winkler A."/>
            <person name="Sevcikova B."/>
            <person name="Kalinowski J."/>
            <person name="Kormanec J."/>
            <person name="Ruckert C."/>
        </authorList>
    </citation>
    <scope>NUCLEOTIDE SEQUENCE [LARGE SCALE GENOMIC DNA]</scope>
    <source>
        <strain evidence="1 2">CCM 3239</strain>
    </source>
</reference>
<dbReference type="GeneID" id="49388572"/>
<keyword evidence="2" id="KW-1185">Reference proteome</keyword>
<organism evidence="1 2">
    <name type="scientific">Streptomyces lavendulae subsp. lavendulae</name>
    <dbReference type="NCBI Taxonomy" id="58340"/>
    <lineage>
        <taxon>Bacteria</taxon>
        <taxon>Bacillati</taxon>
        <taxon>Actinomycetota</taxon>
        <taxon>Actinomycetes</taxon>
        <taxon>Kitasatosporales</taxon>
        <taxon>Streptomycetaceae</taxon>
        <taxon>Streptomyces</taxon>
    </lineage>
</organism>
<gene>
    <name evidence="1" type="ORF">SLAV_38145</name>
</gene>
<evidence type="ECO:0000313" key="1">
    <source>
        <dbReference type="EMBL" id="ATZ29393.1"/>
    </source>
</evidence>
<evidence type="ECO:0000313" key="2">
    <source>
        <dbReference type="Proteomes" id="UP000231791"/>
    </source>
</evidence>
<dbReference type="OrthoDB" id="4337889at2"/>
<dbReference type="RefSeq" id="WP_051841410.1">
    <property type="nucleotide sequence ID" value="NZ_CP024985.1"/>
</dbReference>
<dbReference type="EMBL" id="CP024985">
    <property type="protein sequence ID" value="ATZ29393.1"/>
    <property type="molecule type" value="Genomic_DNA"/>
</dbReference>
<name>A0A2K8PU77_STRLA</name>
<protein>
    <submittedName>
        <fullName evidence="1">Uncharacterized protein</fullName>
    </submittedName>
</protein>
<dbReference type="AlphaFoldDB" id="A0A2K8PU77"/>
<proteinExistence type="predicted"/>
<dbReference type="Proteomes" id="UP000231791">
    <property type="component" value="Chromosome"/>
</dbReference>
<sequence length="120" mass="12790">MNASHHGNIHRAAARAALDVPGVLALQPALADRLALAASRVYEAVAAGATGRHEAAGVRCELTTVGAWHVEVRCILDKDHRVVDVARRVRENVRRAVTSYVAQQGRAAPVTVVVTVTRTV</sequence>
<dbReference type="KEGG" id="slx:SLAV_38145"/>